<feature type="domain" description="AMP-binding enzyme C-terminal" evidence="4">
    <location>
        <begin position="411"/>
        <end position="486"/>
    </location>
</feature>
<dbReference type="AlphaFoldDB" id="A0A7D6V6P1"/>
<dbReference type="Gene3D" id="3.40.50.12780">
    <property type="entry name" value="N-terminal domain of ligase-like"/>
    <property type="match status" value="1"/>
</dbReference>
<evidence type="ECO:0000256" key="2">
    <source>
        <dbReference type="ARBA" id="ARBA00022598"/>
    </source>
</evidence>
<dbReference type="Pfam" id="PF13193">
    <property type="entry name" value="AMP-binding_C"/>
    <property type="match status" value="1"/>
</dbReference>
<gene>
    <name evidence="5" type="ORF">H0264_26390</name>
</gene>
<accession>A0A7D6V6P1</accession>
<comment type="similarity">
    <text evidence="1">Belongs to the ATP-dependent AMP-binding enzyme family.</text>
</comment>
<dbReference type="InterPro" id="IPR025110">
    <property type="entry name" value="AMP-bd_C"/>
</dbReference>
<dbReference type="PANTHER" id="PTHR43201">
    <property type="entry name" value="ACYL-COA SYNTHETASE"/>
    <property type="match status" value="1"/>
</dbReference>
<proteinExistence type="inferred from homology"/>
<evidence type="ECO:0000313" key="5">
    <source>
        <dbReference type="EMBL" id="QLY28841.1"/>
    </source>
</evidence>
<name>A0A7D6V6P1_9NOCA</name>
<dbReference type="InterPro" id="IPR042099">
    <property type="entry name" value="ANL_N_sf"/>
</dbReference>
<feature type="domain" description="AMP-dependent synthetase/ligase" evidence="3">
    <location>
        <begin position="17"/>
        <end position="360"/>
    </location>
</feature>
<dbReference type="SUPFAM" id="SSF56801">
    <property type="entry name" value="Acetyl-CoA synthetase-like"/>
    <property type="match status" value="1"/>
</dbReference>
<organism evidence="5 6">
    <name type="scientific">Nocardia huaxiensis</name>
    <dbReference type="NCBI Taxonomy" id="2755382"/>
    <lineage>
        <taxon>Bacteria</taxon>
        <taxon>Bacillati</taxon>
        <taxon>Actinomycetota</taxon>
        <taxon>Actinomycetes</taxon>
        <taxon>Mycobacteriales</taxon>
        <taxon>Nocardiaceae</taxon>
        <taxon>Nocardia</taxon>
    </lineage>
</organism>
<reference evidence="5 6" key="1">
    <citation type="submission" date="2020-07" db="EMBL/GenBank/DDBJ databases">
        <authorList>
            <person name="Zhuang K."/>
            <person name="Ran Y."/>
        </authorList>
    </citation>
    <scope>NUCLEOTIDE SEQUENCE [LARGE SCALE GENOMIC DNA]</scope>
    <source>
        <strain evidence="5 6">WCH-YHL-001</strain>
    </source>
</reference>
<dbReference type="Pfam" id="PF00501">
    <property type="entry name" value="AMP-binding"/>
    <property type="match status" value="1"/>
</dbReference>
<evidence type="ECO:0000259" key="3">
    <source>
        <dbReference type="Pfam" id="PF00501"/>
    </source>
</evidence>
<dbReference type="Proteomes" id="UP000515512">
    <property type="component" value="Chromosome"/>
</dbReference>
<sequence length="500" mass="54877">MTTVGDFDPVQIIHGFARTRPHDVALRCQDSVLTFAELDARADRVGRALMRSGVTRGQRVAYLGRNWPEFFEVLFGCAKIGAVLAPLNWRLTTADLAELISDAEARIVVTDEEFADAAPSRVTRVIIGAGYEAWRDAENPGDASIVSRPDDAFIQFYTSGTTGLPKAVIITNRNLAHLFQAARCWRVDAESVVSVVMPLFHMGGSAWAFVALFRGAQCVLAPEFDAAALVSDIGRLKITNVLVAPSMLQMMVDVLDTGKADFPALRSIVYGAAPISLPLLRRVQERIDAPLIQVFGLTETCGAIVQLDPEDHHGDLLASVGKPYPWVEVEIRDPHTESRLPSGSDGEIWVRAGQCSEGYWKRPDATAQLRAPDGWLRTGDVGHFDDSGYLFVTDRLKDMIITGGENVYPAEVERVLVTHPQVAEVAVIGVPDRTWGEAVAAIVVPRRGAQLGEAALINWARPRIAGFRRPRRVVFIDSLPRNPSGKVLKGELRQYFPNRP</sequence>
<keyword evidence="6" id="KW-1185">Reference proteome</keyword>
<dbReference type="FunFam" id="3.30.300.30:FF:000008">
    <property type="entry name" value="2,3-dihydroxybenzoate-AMP ligase"/>
    <property type="match status" value="1"/>
</dbReference>
<dbReference type="Gene3D" id="3.30.300.30">
    <property type="match status" value="1"/>
</dbReference>
<dbReference type="PANTHER" id="PTHR43201:SF5">
    <property type="entry name" value="MEDIUM-CHAIN ACYL-COA LIGASE ACSF2, MITOCHONDRIAL"/>
    <property type="match status" value="1"/>
</dbReference>
<dbReference type="InterPro" id="IPR000873">
    <property type="entry name" value="AMP-dep_synth/lig_dom"/>
</dbReference>
<dbReference type="InterPro" id="IPR045851">
    <property type="entry name" value="AMP-bd_C_sf"/>
</dbReference>
<evidence type="ECO:0000313" key="6">
    <source>
        <dbReference type="Proteomes" id="UP000515512"/>
    </source>
</evidence>
<evidence type="ECO:0000256" key="1">
    <source>
        <dbReference type="ARBA" id="ARBA00006432"/>
    </source>
</evidence>
<dbReference type="GO" id="GO:0031956">
    <property type="term" value="F:medium-chain fatty acid-CoA ligase activity"/>
    <property type="evidence" value="ECO:0007669"/>
    <property type="project" value="TreeGrafter"/>
</dbReference>
<protein>
    <submittedName>
        <fullName evidence="5">AMP-binding protein</fullName>
    </submittedName>
</protein>
<dbReference type="KEGG" id="nhu:H0264_26390"/>
<keyword evidence="2" id="KW-0436">Ligase</keyword>
<evidence type="ECO:0000259" key="4">
    <source>
        <dbReference type="Pfam" id="PF13193"/>
    </source>
</evidence>
<dbReference type="EMBL" id="CP059399">
    <property type="protein sequence ID" value="QLY28841.1"/>
    <property type="molecule type" value="Genomic_DNA"/>
</dbReference>
<dbReference type="RefSeq" id="WP_181580047.1">
    <property type="nucleotide sequence ID" value="NZ_CP059399.1"/>
</dbReference>
<dbReference type="GO" id="GO:0006631">
    <property type="term" value="P:fatty acid metabolic process"/>
    <property type="evidence" value="ECO:0007669"/>
    <property type="project" value="TreeGrafter"/>
</dbReference>